<dbReference type="RefSeq" id="WP_044905678.1">
    <property type="nucleotide sequence ID" value="NZ_JAQCQO010000002.1"/>
</dbReference>
<dbReference type="InterPro" id="IPR036662">
    <property type="entry name" value="PTS_EIIA_man-typ_sf"/>
</dbReference>
<dbReference type="Proteomes" id="UP000030008">
    <property type="component" value="Unassembled WGS sequence"/>
</dbReference>
<organism evidence="7 8">
    <name type="scientific">Clostridium innocuum</name>
    <dbReference type="NCBI Taxonomy" id="1522"/>
    <lineage>
        <taxon>Bacteria</taxon>
        <taxon>Bacillati</taxon>
        <taxon>Bacillota</taxon>
        <taxon>Clostridia</taxon>
        <taxon>Eubacteriales</taxon>
        <taxon>Clostridiaceae</taxon>
        <taxon>Clostridium</taxon>
    </lineage>
</organism>
<evidence type="ECO:0000259" key="5">
    <source>
        <dbReference type="PROSITE" id="PS51096"/>
    </source>
</evidence>
<dbReference type="PROSITE" id="PS50045">
    <property type="entry name" value="SIGMA54_INTERACT_4"/>
    <property type="match status" value="1"/>
</dbReference>
<gene>
    <name evidence="7" type="ORF">CIAN88_12180</name>
</gene>
<evidence type="ECO:0000313" key="8">
    <source>
        <dbReference type="Proteomes" id="UP000030008"/>
    </source>
</evidence>
<dbReference type="PROSITE" id="PS51372">
    <property type="entry name" value="PRD_2"/>
    <property type="match status" value="1"/>
</dbReference>
<feature type="domain" description="PTS EIIA type-4" evidence="5">
    <location>
        <begin position="551"/>
        <end position="678"/>
    </location>
</feature>
<keyword evidence="2" id="KW-0547">Nucleotide-binding</keyword>
<dbReference type="SUPFAM" id="SSF63520">
    <property type="entry name" value="PTS-regulatory domain, PRD"/>
    <property type="match status" value="1"/>
</dbReference>
<keyword evidence="3" id="KW-0067">ATP-binding</keyword>
<dbReference type="PROSITE" id="PS51096">
    <property type="entry name" value="PTS_EIIA_TYPE_4"/>
    <property type="match status" value="1"/>
</dbReference>
<accession>A0A099I6P9</accession>
<evidence type="ECO:0000256" key="2">
    <source>
        <dbReference type="ARBA" id="ARBA00022741"/>
    </source>
</evidence>
<dbReference type="PANTHER" id="PTHR32071:SF38">
    <property type="entry name" value="PSP OPERON TRANSCRIPTIONAL ACTIVATOR"/>
    <property type="match status" value="1"/>
</dbReference>
<keyword evidence="1" id="KW-0808">Transferase</keyword>
<proteinExistence type="predicted"/>
<dbReference type="InterPro" id="IPR027417">
    <property type="entry name" value="P-loop_NTPase"/>
</dbReference>
<feature type="domain" description="PRD" evidence="6">
    <location>
        <begin position="820"/>
        <end position="927"/>
    </location>
</feature>
<dbReference type="InterPro" id="IPR025943">
    <property type="entry name" value="Sigma_54_int_dom_ATP-bd_2"/>
</dbReference>
<comment type="caution">
    <text evidence="7">The sequence shown here is derived from an EMBL/GenBank/DDBJ whole genome shotgun (WGS) entry which is preliminary data.</text>
</comment>
<dbReference type="GO" id="GO:0016740">
    <property type="term" value="F:transferase activity"/>
    <property type="evidence" value="ECO:0007669"/>
    <property type="project" value="UniProtKB-KW"/>
</dbReference>
<dbReference type="SUPFAM" id="SSF52540">
    <property type="entry name" value="P-loop containing nucleoside triphosphate hydrolases"/>
    <property type="match status" value="1"/>
</dbReference>
<dbReference type="Pfam" id="PF00874">
    <property type="entry name" value="PRD"/>
    <property type="match status" value="1"/>
</dbReference>
<dbReference type="InterPro" id="IPR002078">
    <property type="entry name" value="Sigma_54_int"/>
</dbReference>
<dbReference type="InterPro" id="IPR004701">
    <property type="entry name" value="PTS_EIIA_man-typ"/>
</dbReference>
<dbReference type="PROSITE" id="PS00676">
    <property type="entry name" value="SIGMA54_INTERACT_2"/>
    <property type="match status" value="1"/>
</dbReference>
<evidence type="ECO:0000259" key="6">
    <source>
        <dbReference type="PROSITE" id="PS51372"/>
    </source>
</evidence>
<dbReference type="GO" id="GO:0006355">
    <property type="term" value="P:regulation of DNA-templated transcription"/>
    <property type="evidence" value="ECO:0007669"/>
    <property type="project" value="InterPro"/>
</dbReference>
<dbReference type="SMART" id="SM00382">
    <property type="entry name" value="AAA"/>
    <property type="match status" value="1"/>
</dbReference>
<dbReference type="Gene3D" id="3.40.50.510">
    <property type="entry name" value="Phosphotransferase system, mannose-type IIA component"/>
    <property type="match status" value="1"/>
</dbReference>
<evidence type="ECO:0000256" key="3">
    <source>
        <dbReference type="ARBA" id="ARBA00022840"/>
    </source>
</evidence>
<dbReference type="AlphaFoldDB" id="A0A099I6P9"/>
<reference evidence="7 8" key="1">
    <citation type="submission" date="2014-08" db="EMBL/GenBank/DDBJ databases">
        <title>Clostridium innocuum, an unnegligible vancomycin-resistant pathogen causing extra-intestinal infections.</title>
        <authorList>
            <person name="Feng Y."/>
            <person name="Chiu C.-H."/>
        </authorList>
    </citation>
    <scope>NUCLEOTIDE SEQUENCE [LARGE SCALE GENOMIC DNA]</scope>
    <source>
        <strain evidence="7 8">AN88</strain>
    </source>
</reference>
<dbReference type="InterPro" id="IPR003593">
    <property type="entry name" value="AAA+_ATPase"/>
</dbReference>
<evidence type="ECO:0000259" key="4">
    <source>
        <dbReference type="PROSITE" id="PS50045"/>
    </source>
</evidence>
<name>A0A099I6P9_CLOIN</name>
<dbReference type="Gene3D" id="1.10.1790.10">
    <property type="entry name" value="PRD domain"/>
    <property type="match status" value="1"/>
</dbReference>
<dbReference type="EMBL" id="JQIF01000050">
    <property type="protein sequence ID" value="KGJ52907.1"/>
    <property type="molecule type" value="Genomic_DNA"/>
</dbReference>
<protein>
    <submittedName>
        <fullName evidence="7">Transcriptional regulator</fullName>
    </submittedName>
</protein>
<dbReference type="GO" id="GO:0005524">
    <property type="term" value="F:ATP binding"/>
    <property type="evidence" value="ECO:0007669"/>
    <property type="project" value="UniProtKB-KW"/>
</dbReference>
<dbReference type="InterPro" id="IPR011608">
    <property type="entry name" value="PRD"/>
</dbReference>
<dbReference type="InterPro" id="IPR036634">
    <property type="entry name" value="PRD_sf"/>
</dbReference>
<feature type="domain" description="Sigma-54 factor interaction" evidence="4">
    <location>
        <begin position="112"/>
        <end position="346"/>
    </location>
</feature>
<evidence type="ECO:0000256" key="1">
    <source>
        <dbReference type="ARBA" id="ARBA00022679"/>
    </source>
</evidence>
<dbReference type="CDD" id="cd00009">
    <property type="entry name" value="AAA"/>
    <property type="match status" value="1"/>
</dbReference>
<dbReference type="GO" id="GO:0009401">
    <property type="term" value="P:phosphoenolpyruvate-dependent sugar phosphotransferase system"/>
    <property type="evidence" value="ECO:0007669"/>
    <property type="project" value="InterPro"/>
</dbReference>
<dbReference type="PANTHER" id="PTHR32071">
    <property type="entry name" value="TRANSCRIPTIONAL REGULATORY PROTEIN"/>
    <property type="match status" value="1"/>
</dbReference>
<dbReference type="GO" id="GO:0016020">
    <property type="term" value="C:membrane"/>
    <property type="evidence" value="ECO:0007669"/>
    <property type="project" value="InterPro"/>
</dbReference>
<dbReference type="Gene3D" id="3.40.50.300">
    <property type="entry name" value="P-loop containing nucleotide triphosphate hydrolases"/>
    <property type="match status" value="1"/>
</dbReference>
<dbReference type="Pfam" id="PF03610">
    <property type="entry name" value="EIIA-man"/>
    <property type="match status" value="1"/>
</dbReference>
<sequence length="930" mass="106398">MRIDKIMRVIDEHCQKDRLNDIRQNANGISVYEIAEALQLLRNNVNADVNKLFQEGKVIKICGDKIYRFYSQQHFSKITGKHLQPQTTCNYLQELLEDMQGSDDQDDPFTQLIGFDGSLRNAILSAKAGILYPGGALHTLLLGESGVGKSLFAEKIFMYGKKHGIFNKDGQFVVFNCADYANNAELLLSHLFGSIKGAYTGADSTREGLLKRSDGGMLFLDEVHRLPPEGQEMLFYFIDKKKYRMLGEANCEHSANVALVMATTENPDNHLLTTFLRRIPMVIKIPSLKEKSLQEREQMVLYLYALEAAVICSDIIIDKDTMTALILYHPKGNVGQLKNDIKLSIARSYLEMRNNKESELHIRKYTLSHQVSDGLIDQDIEQRKEIEKMLIRDTYTVTPFRAEPAVMPASMFEFPVFDTTQSDIQTSFEEYVDKIAASLEQDSPPSFIIDNEIREIMTFIHEWILQNMQILIERRQSTALAFYLKNIRDYQTNAYLHDEYTLECEIAYIEKARSLIRSIEQRFNLRITSEGVHTLACILKTFKSNSSEICSISMFVVAHGNSLATNIADVVNELLSIDYVIAQDMPLTKNVNQIIEELIEKICKEPLQNDIVLFVDMGSLMSLEETLLQRCNYNIVVIPTVHTLLVLDAARKAMFMQYPLSNILHDVMRMNQKVDQTLEHHIRSHIGQYNEKIIYTICYSGDGTAHYLEKYLKDMMEQAGIFNIEILALSNDSLIKIRSIIEETSKHKEVLCIIGNVDPGVHEYPFISIEDILLGDGVKRLFNSIGNIEFVNNQDVIKCFERNVFVDVAFESIDKYLMYLNSKKLSPLIMDFVKGLENELDCTLTNRTLTRLIVHTACMVERLLFHEYSFEQNAGTSEYLKTQKRLHTAVSKNLQGIASACSITINQEECYYIIQILMEDDTLAEHIVFS</sequence>
<evidence type="ECO:0000313" key="7">
    <source>
        <dbReference type="EMBL" id="KGJ52907.1"/>
    </source>
</evidence>
<dbReference type="Pfam" id="PF00158">
    <property type="entry name" value="Sigma54_activat"/>
    <property type="match status" value="1"/>
</dbReference>
<dbReference type="SUPFAM" id="SSF53062">
    <property type="entry name" value="PTS system fructose IIA component-like"/>
    <property type="match status" value="1"/>
</dbReference>